<accession>A0A3D8Y633</accession>
<dbReference type="SUPFAM" id="SSF50998">
    <property type="entry name" value="Quinoprotein alcohol dehydrogenase-like"/>
    <property type="match status" value="1"/>
</dbReference>
<dbReference type="EMBL" id="QNUL01000022">
    <property type="protein sequence ID" value="REA58157.1"/>
    <property type="molecule type" value="Genomic_DNA"/>
</dbReference>
<dbReference type="RefSeq" id="WP_115832973.1">
    <property type="nucleotide sequence ID" value="NZ_QNUL01000022.1"/>
</dbReference>
<dbReference type="OrthoDB" id="7012117at2"/>
<dbReference type="Gene3D" id="2.130.10.10">
    <property type="entry name" value="YVTN repeat-like/Quinoprotein amine dehydrogenase"/>
    <property type="match status" value="1"/>
</dbReference>
<evidence type="ECO:0000313" key="3">
    <source>
        <dbReference type="Proteomes" id="UP000256373"/>
    </source>
</evidence>
<dbReference type="InterPro" id="IPR015943">
    <property type="entry name" value="WD40/YVTN_repeat-like_dom_sf"/>
</dbReference>
<protein>
    <recommendedName>
        <fullName evidence="1">Pyrrolo-quinoline quinone repeat domain-containing protein</fullName>
    </recommendedName>
</protein>
<dbReference type="Proteomes" id="UP000256373">
    <property type="component" value="Unassembled WGS sequence"/>
</dbReference>
<feature type="domain" description="Pyrrolo-quinoline quinone repeat" evidence="1">
    <location>
        <begin position="275"/>
        <end position="354"/>
    </location>
</feature>
<dbReference type="PANTHER" id="PTHR34512:SF30">
    <property type="entry name" value="OUTER MEMBRANE PROTEIN ASSEMBLY FACTOR BAMB"/>
    <property type="match status" value="1"/>
</dbReference>
<dbReference type="InterPro" id="IPR011047">
    <property type="entry name" value="Quinoprotein_ADH-like_sf"/>
</dbReference>
<evidence type="ECO:0000313" key="2">
    <source>
        <dbReference type="EMBL" id="REA58157.1"/>
    </source>
</evidence>
<evidence type="ECO:0000259" key="1">
    <source>
        <dbReference type="Pfam" id="PF13360"/>
    </source>
</evidence>
<comment type="caution">
    <text evidence="2">The sequence shown here is derived from an EMBL/GenBank/DDBJ whole genome shotgun (WGS) entry which is preliminary data.</text>
</comment>
<proteinExistence type="predicted"/>
<dbReference type="AlphaFoldDB" id="A0A3D8Y633"/>
<name>A0A3D8Y633_9BACT</name>
<reference evidence="2 3" key="1">
    <citation type="submission" date="2018-07" db="EMBL/GenBank/DDBJ databases">
        <title>Dyadobacter roseus sp. nov., isolated from rose rhizosphere soil.</title>
        <authorList>
            <person name="Chen L."/>
        </authorList>
    </citation>
    <scope>NUCLEOTIDE SEQUENCE [LARGE SCALE GENOMIC DNA]</scope>
    <source>
        <strain evidence="2 3">RS19</strain>
    </source>
</reference>
<dbReference type="PANTHER" id="PTHR34512">
    <property type="entry name" value="CELL SURFACE PROTEIN"/>
    <property type="match status" value="1"/>
</dbReference>
<gene>
    <name evidence="2" type="ORF">DSL64_21355</name>
</gene>
<sequence length="439" mass="49905">MDLQISVLICFVSSFLLISCRNEDVQTQYDSDGVATQIPHVWRSSISDGAFGQKLYNGYTIADKGILCELKRESDADNSSWKSSLALKDVETGENLWVWDDFYDNKIVWTLNDDFAVINNNLWVHDLMSDYYIDANNGKTIWRHKRTFPSYSEAANIEEKLFFIANGQAARSEGKIADSFFKYDQSGQSFTEISHPPYSEEFAFHNGLGLAVGSLQDIYAFRYENIDYLLVPYLERGPMTGSEQNQPTNRTFLGLFNLTLNKWVYDRKPVSFEGEFGMLSLKPIVNGQDVYLTSGNFALCFDLFSGEKKWHRRLTSERTVPVDMLYADGKLLVNMANATLYCLSANDGSNVWSQKSNSLSSDLYHQNGVIYWIPLGNLRAVDLQTGKLIWNLNTIERSTSNGRRSEWHGFVTGIEGKNGTKGKIFATTDHYLYCFDAAR</sequence>
<dbReference type="Pfam" id="PF13360">
    <property type="entry name" value="PQQ_2"/>
    <property type="match status" value="1"/>
</dbReference>
<dbReference type="InterPro" id="IPR002372">
    <property type="entry name" value="PQQ_rpt_dom"/>
</dbReference>
<keyword evidence="3" id="KW-1185">Reference proteome</keyword>
<organism evidence="2 3">
    <name type="scientific">Dyadobacter luteus</name>
    <dbReference type="NCBI Taxonomy" id="2259619"/>
    <lineage>
        <taxon>Bacteria</taxon>
        <taxon>Pseudomonadati</taxon>
        <taxon>Bacteroidota</taxon>
        <taxon>Cytophagia</taxon>
        <taxon>Cytophagales</taxon>
        <taxon>Spirosomataceae</taxon>
        <taxon>Dyadobacter</taxon>
    </lineage>
</organism>